<dbReference type="Proteomes" id="UP000234271">
    <property type="component" value="Chromosome"/>
</dbReference>
<dbReference type="GO" id="GO:0061710">
    <property type="term" value="F:L-threonylcarbamoyladenylate synthase"/>
    <property type="evidence" value="ECO:0007669"/>
    <property type="project" value="UniProtKB-EC"/>
</dbReference>
<evidence type="ECO:0000256" key="3">
    <source>
        <dbReference type="ARBA" id="ARBA00022679"/>
    </source>
</evidence>
<dbReference type="GO" id="GO:0003725">
    <property type="term" value="F:double-stranded RNA binding"/>
    <property type="evidence" value="ECO:0007669"/>
    <property type="project" value="InterPro"/>
</dbReference>
<dbReference type="InterPro" id="IPR017945">
    <property type="entry name" value="DHBP_synth_RibB-like_a/b_dom"/>
</dbReference>
<feature type="domain" description="YrdC-like" evidence="10">
    <location>
        <begin position="4"/>
        <end position="187"/>
    </location>
</feature>
<dbReference type="Gene3D" id="3.90.870.10">
    <property type="entry name" value="DHBP synthase"/>
    <property type="match status" value="1"/>
</dbReference>
<dbReference type="PANTHER" id="PTHR17490:SF18">
    <property type="entry name" value="THREONYLCARBAMOYL-AMP SYNTHASE"/>
    <property type="match status" value="1"/>
</dbReference>
<evidence type="ECO:0000256" key="6">
    <source>
        <dbReference type="ARBA" id="ARBA00022741"/>
    </source>
</evidence>
<dbReference type="GO" id="GO:0006450">
    <property type="term" value="P:regulation of translational fidelity"/>
    <property type="evidence" value="ECO:0007669"/>
    <property type="project" value="TreeGrafter"/>
</dbReference>
<comment type="catalytic activity">
    <reaction evidence="8 9">
        <text>L-threonine + hydrogencarbonate + ATP = L-threonylcarbamoyladenylate + diphosphate + H2O</text>
        <dbReference type="Rhea" id="RHEA:36407"/>
        <dbReference type="ChEBI" id="CHEBI:15377"/>
        <dbReference type="ChEBI" id="CHEBI:17544"/>
        <dbReference type="ChEBI" id="CHEBI:30616"/>
        <dbReference type="ChEBI" id="CHEBI:33019"/>
        <dbReference type="ChEBI" id="CHEBI:57926"/>
        <dbReference type="ChEBI" id="CHEBI:73682"/>
        <dbReference type="EC" id="2.7.7.87"/>
    </reaction>
</comment>
<comment type="subcellular location">
    <subcellularLocation>
        <location evidence="1 9">Cytoplasm</location>
    </subcellularLocation>
</comment>
<dbReference type="PANTHER" id="PTHR17490">
    <property type="entry name" value="SUA5"/>
    <property type="match status" value="1"/>
</dbReference>
<dbReference type="OrthoDB" id="9814580at2"/>
<dbReference type="GO" id="GO:0005737">
    <property type="term" value="C:cytoplasm"/>
    <property type="evidence" value="ECO:0007669"/>
    <property type="project" value="UniProtKB-SubCell"/>
</dbReference>
<organism evidence="11 12">
    <name type="scientific">Beggiatoa leptomitoformis</name>
    <dbReference type="NCBI Taxonomy" id="288004"/>
    <lineage>
        <taxon>Bacteria</taxon>
        <taxon>Pseudomonadati</taxon>
        <taxon>Pseudomonadota</taxon>
        <taxon>Gammaproteobacteria</taxon>
        <taxon>Thiotrichales</taxon>
        <taxon>Thiotrichaceae</taxon>
        <taxon>Beggiatoa</taxon>
    </lineage>
</organism>
<keyword evidence="7 9" id="KW-0067">ATP-binding</keyword>
<dbReference type="GO" id="GO:0002949">
    <property type="term" value="P:tRNA threonylcarbamoyladenosine modification"/>
    <property type="evidence" value="ECO:0007669"/>
    <property type="project" value="UniProtKB-UniRule"/>
</dbReference>
<reference evidence="12" key="1">
    <citation type="submission" date="2016-12" db="EMBL/GenBank/DDBJ databases">
        <title>Complete Genome Sequence of Beggiatoa leptomitiformis D-401.</title>
        <authorList>
            <person name="Fomenkov A."/>
            <person name="Vincze T."/>
            <person name="Grabovich M."/>
            <person name="Anton B.P."/>
            <person name="Dubinina G."/>
            <person name="Orlova M."/>
            <person name="Belousova E."/>
            <person name="Roberts R.J."/>
        </authorList>
    </citation>
    <scope>NUCLEOTIDE SEQUENCE [LARGE SCALE GENOMIC DNA]</scope>
    <source>
        <strain evidence="12">D-401</strain>
    </source>
</reference>
<keyword evidence="3 9" id="KW-0808">Transferase</keyword>
<accession>A0A2N9YIE7</accession>
<evidence type="ECO:0000256" key="2">
    <source>
        <dbReference type="ARBA" id="ARBA00022490"/>
    </source>
</evidence>
<dbReference type="HAMAP" id="MF_01852">
    <property type="entry name" value="TsaC"/>
    <property type="match status" value="1"/>
</dbReference>
<dbReference type="SUPFAM" id="SSF55821">
    <property type="entry name" value="YrdC/RibB"/>
    <property type="match status" value="1"/>
</dbReference>
<comment type="function">
    <text evidence="9">Required for the formation of a threonylcarbamoyl group on adenosine at position 37 (t(6)A37) in tRNAs that read codons beginning with adenine. Catalyzes the conversion of L-threonine, HCO(3)(-)/CO(2) and ATP to give threonylcarbamoyl-AMP (TC-AMP) as the acyladenylate intermediate, with the release of diphosphate.</text>
</comment>
<evidence type="ECO:0000256" key="8">
    <source>
        <dbReference type="ARBA" id="ARBA00048366"/>
    </source>
</evidence>
<evidence type="ECO:0000313" key="11">
    <source>
        <dbReference type="EMBL" id="AUI70331.1"/>
    </source>
</evidence>
<name>A0A2N9YIE7_9GAMM</name>
<keyword evidence="4 9" id="KW-0819">tRNA processing</keyword>
<gene>
    <name evidence="9" type="primary">tsaC</name>
    <name evidence="11" type="ORF">BLE401_17580</name>
</gene>
<proteinExistence type="inferred from homology"/>
<dbReference type="AlphaFoldDB" id="A0A2N9YIE7"/>
<evidence type="ECO:0000256" key="5">
    <source>
        <dbReference type="ARBA" id="ARBA00022695"/>
    </source>
</evidence>
<evidence type="ECO:0000313" key="12">
    <source>
        <dbReference type="Proteomes" id="UP000234271"/>
    </source>
</evidence>
<protein>
    <recommendedName>
        <fullName evidence="9">Threonylcarbamoyl-AMP synthase</fullName>
        <shortName evidence="9">TC-AMP synthase</shortName>
        <ecNumber evidence="9">2.7.7.87</ecNumber>
    </recommendedName>
    <alternativeName>
        <fullName evidence="9">L-threonylcarbamoyladenylate synthase</fullName>
    </alternativeName>
    <alternativeName>
        <fullName evidence="9">t(6)A37 threonylcarbamoyladenosine biosynthesis protein TsaC</fullName>
    </alternativeName>
    <alternativeName>
        <fullName evidence="9">tRNA threonylcarbamoyladenosine biosynthesis protein TsaC</fullName>
    </alternativeName>
</protein>
<comment type="similarity">
    <text evidence="9">Belongs to the SUA5 family. TsaC subfamily.</text>
</comment>
<evidence type="ECO:0000256" key="9">
    <source>
        <dbReference type="HAMAP-Rule" id="MF_01852"/>
    </source>
</evidence>
<keyword evidence="6 9" id="KW-0547">Nucleotide-binding</keyword>
<dbReference type="InterPro" id="IPR006070">
    <property type="entry name" value="Sua5-like_dom"/>
</dbReference>
<dbReference type="EMBL" id="CP018889">
    <property type="protein sequence ID" value="AUI70331.1"/>
    <property type="molecule type" value="Genomic_DNA"/>
</dbReference>
<keyword evidence="2 9" id="KW-0963">Cytoplasm</keyword>
<evidence type="ECO:0000259" key="10">
    <source>
        <dbReference type="PROSITE" id="PS51163"/>
    </source>
</evidence>
<dbReference type="EC" id="2.7.7.87" evidence="9"/>
<evidence type="ECO:0000256" key="4">
    <source>
        <dbReference type="ARBA" id="ARBA00022694"/>
    </source>
</evidence>
<dbReference type="InterPro" id="IPR050156">
    <property type="entry name" value="TC-AMP_synthase_SUA5"/>
</dbReference>
<dbReference type="STRING" id="288004.AL038_06725"/>
<evidence type="ECO:0000256" key="7">
    <source>
        <dbReference type="ARBA" id="ARBA00022840"/>
    </source>
</evidence>
<dbReference type="InterPro" id="IPR023535">
    <property type="entry name" value="TC-AMP_synthase"/>
</dbReference>
<dbReference type="GO" id="GO:0000049">
    <property type="term" value="F:tRNA binding"/>
    <property type="evidence" value="ECO:0007669"/>
    <property type="project" value="TreeGrafter"/>
</dbReference>
<dbReference type="PROSITE" id="PS51163">
    <property type="entry name" value="YRDC"/>
    <property type="match status" value="1"/>
</dbReference>
<sequence length="187" mass="20820">MSLRWHLTQTVRHITRGGIVAYPTEAVYGLGCDPLNAQAVERLLRLKQRDWRKGLILIASDFSQLQPFLHPLSAEMQHVVFTAWQQSHAVTWLLPALPDVPTYLRGTSDKLAVRVTKHPVAAALCQHWGGALVSTSANRSKHPAAKTASRTRYLLGYELDYLLVGATGGQARPSEIRDATTLQTIRY</sequence>
<evidence type="ECO:0000256" key="1">
    <source>
        <dbReference type="ARBA" id="ARBA00004496"/>
    </source>
</evidence>
<keyword evidence="5 9" id="KW-0548">Nucleotidyltransferase</keyword>
<dbReference type="GO" id="GO:0005524">
    <property type="term" value="F:ATP binding"/>
    <property type="evidence" value="ECO:0007669"/>
    <property type="project" value="UniProtKB-UniRule"/>
</dbReference>
<keyword evidence="12" id="KW-1185">Reference proteome</keyword>
<dbReference type="KEGG" id="blep:AL038_06725"/>
<dbReference type="Pfam" id="PF01300">
    <property type="entry name" value="Sua5_yciO_yrdC"/>
    <property type="match status" value="1"/>
</dbReference>
<dbReference type="RefSeq" id="WP_062150818.1">
    <property type="nucleotide sequence ID" value="NZ_CP012373.2"/>
</dbReference>